<dbReference type="Pfam" id="PF01386">
    <property type="entry name" value="Ribosomal_L25p"/>
    <property type="match status" value="1"/>
</dbReference>
<feature type="region of interest" description="Disordered" evidence="6">
    <location>
        <begin position="198"/>
        <end position="226"/>
    </location>
</feature>
<dbReference type="PATRIC" id="fig|1384056.3.peg.436"/>
<evidence type="ECO:0000259" key="7">
    <source>
        <dbReference type="Pfam" id="PF01386"/>
    </source>
</evidence>
<evidence type="ECO:0000256" key="6">
    <source>
        <dbReference type="SAM" id="MobiDB-lite"/>
    </source>
</evidence>
<dbReference type="GO" id="GO:0022625">
    <property type="term" value="C:cytosolic large ribosomal subunit"/>
    <property type="evidence" value="ECO:0007669"/>
    <property type="project" value="TreeGrafter"/>
</dbReference>
<organism evidence="9 10">
    <name type="scientific">Arenimonas metalli CF5-1</name>
    <dbReference type="NCBI Taxonomy" id="1384056"/>
    <lineage>
        <taxon>Bacteria</taxon>
        <taxon>Pseudomonadati</taxon>
        <taxon>Pseudomonadota</taxon>
        <taxon>Gammaproteobacteria</taxon>
        <taxon>Lysobacterales</taxon>
        <taxon>Lysobacteraceae</taxon>
        <taxon>Arenimonas</taxon>
    </lineage>
</organism>
<dbReference type="GO" id="GO:0008097">
    <property type="term" value="F:5S rRNA binding"/>
    <property type="evidence" value="ECO:0007669"/>
    <property type="project" value="InterPro"/>
</dbReference>
<dbReference type="InterPro" id="IPR011035">
    <property type="entry name" value="Ribosomal_bL25/Gln-tRNA_synth"/>
</dbReference>
<feature type="compositionally biased region" description="Low complexity" evidence="6">
    <location>
        <begin position="202"/>
        <end position="226"/>
    </location>
</feature>
<evidence type="ECO:0000313" key="9">
    <source>
        <dbReference type="EMBL" id="KFN47729.1"/>
    </source>
</evidence>
<comment type="caution">
    <text evidence="9">The sequence shown here is derived from an EMBL/GenBank/DDBJ whole genome shotgun (WGS) entry which is preliminary data.</text>
</comment>
<dbReference type="EMBL" id="AVCK01000007">
    <property type="protein sequence ID" value="KFN47729.1"/>
    <property type="molecule type" value="Genomic_DNA"/>
</dbReference>
<evidence type="ECO:0000256" key="2">
    <source>
        <dbReference type="ARBA" id="ARBA00022884"/>
    </source>
</evidence>
<dbReference type="GO" id="GO:0003735">
    <property type="term" value="F:structural constituent of ribosome"/>
    <property type="evidence" value="ECO:0007669"/>
    <property type="project" value="InterPro"/>
</dbReference>
<comment type="similarity">
    <text evidence="5">Belongs to the bacterial ribosomal protein bL25 family. CTC subfamily.</text>
</comment>
<dbReference type="InterPro" id="IPR037121">
    <property type="entry name" value="Ribosomal_bL25_C"/>
</dbReference>
<protein>
    <recommendedName>
        <fullName evidence="5">Large ribosomal subunit protein bL25</fullName>
    </recommendedName>
    <alternativeName>
        <fullName evidence="5">General stress protein CTC</fullName>
    </alternativeName>
</protein>
<dbReference type="eggNOG" id="COG1825">
    <property type="taxonomic scope" value="Bacteria"/>
</dbReference>
<dbReference type="NCBIfam" id="NF004128">
    <property type="entry name" value="PRK05618.1-2"/>
    <property type="match status" value="1"/>
</dbReference>
<dbReference type="Proteomes" id="UP000029393">
    <property type="component" value="Unassembled WGS sequence"/>
</dbReference>
<keyword evidence="4 5" id="KW-0687">Ribonucleoprotein</keyword>
<feature type="region of interest" description="Disordered" evidence="6">
    <location>
        <begin position="1"/>
        <end position="22"/>
    </location>
</feature>
<evidence type="ECO:0000313" key="10">
    <source>
        <dbReference type="Proteomes" id="UP000029393"/>
    </source>
</evidence>
<dbReference type="STRING" id="1384056.N787_07860"/>
<dbReference type="NCBIfam" id="NF004612">
    <property type="entry name" value="PRK05943.1"/>
    <property type="match status" value="1"/>
</dbReference>
<dbReference type="FunFam" id="2.40.240.10:FF:000002">
    <property type="entry name" value="50S ribosomal protein L25"/>
    <property type="match status" value="1"/>
</dbReference>
<keyword evidence="1 5" id="KW-0699">rRNA-binding</keyword>
<dbReference type="InterPro" id="IPR020056">
    <property type="entry name" value="Rbsml_bL25/Gln-tRNA_synth_N"/>
</dbReference>
<dbReference type="SUPFAM" id="SSF50715">
    <property type="entry name" value="Ribosomal protein L25-like"/>
    <property type="match status" value="1"/>
</dbReference>
<evidence type="ECO:0000256" key="5">
    <source>
        <dbReference type="HAMAP-Rule" id="MF_01334"/>
    </source>
</evidence>
<dbReference type="GO" id="GO:0006412">
    <property type="term" value="P:translation"/>
    <property type="evidence" value="ECO:0007669"/>
    <property type="project" value="UniProtKB-UniRule"/>
</dbReference>
<dbReference type="Gene3D" id="2.40.240.10">
    <property type="entry name" value="Ribosomal Protein L25, Chain P"/>
    <property type="match status" value="1"/>
</dbReference>
<dbReference type="InterPro" id="IPR020930">
    <property type="entry name" value="Ribosomal_uL5_bac-type"/>
</dbReference>
<dbReference type="HAMAP" id="MF_01334">
    <property type="entry name" value="Ribosomal_bL25_CTC"/>
    <property type="match status" value="1"/>
</dbReference>
<dbReference type="InterPro" id="IPR020055">
    <property type="entry name" value="Ribosomal_bL25_short"/>
</dbReference>
<keyword evidence="3 5" id="KW-0689">Ribosomal protein</keyword>
<dbReference type="HAMAP" id="MF_01336">
    <property type="entry name" value="Ribosomal_bL25"/>
    <property type="match status" value="1"/>
</dbReference>
<dbReference type="InterPro" id="IPR020057">
    <property type="entry name" value="Ribosomal_bL25_b-dom"/>
</dbReference>
<dbReference type="AlphaFoldDB" id="A0A091BA59"/>
<sequence>MATNHNITATGRKDEGKGASRRLRRSGHVPAIVYGGHADPQSIQIEHNHLWIASQNEWFYSAILDMNVDGKVQKVLLRDMQRHPFKQQILHLDFLRVSENEALRAKVPLHFVNQDTSPAGKSAGVVVTHELNEVEVSCLPKDLPEFIEVDLAKLAVGDIMHLSDIKLPKGVTLPALAHGGKEHDLAIVIAKHARVEAEEESAPAAADVPAAKVAKPDAAPAAPKKK</sequence>
<dbReference type="RefSeq" id="WP_034210473.1">
    <property type="nucleotide sequence ID" value="NZ_AVCK01000007.1"/>
</dbReference>
<evidence type="ECO:0000259" key="8">
    <source>
        <dbReference type="Pfam" id="PF14693"/>
    </source>
</evidence>
<evidence type="ECO:0000256" key="1">
    <source>
        <dbReference type="ARBA" id="ARBA00022730"/>
    </source>
</evidence>
<dbReference type="InterPro" id="IPR001021">
    <property type="entry name" value="Ribosomal_bL25_long"/>
</dbReference>
<proteinExistence type="inferred from homology"/>
<name>A0A091BA59_9GAMM</name>
<dbReference type="CDD" id="cd00495">
    <property type="entry name" value="Ribosomal_L25_TL5_CTC"/>
    <property type="match status" value="1"/>
</dbReference>
<keyword evidence="10" id="KW-1185">Reference proteome</keyword>
<dbReference type="Gene3D" id="2.170.120.20">
    <property type="entry name" value="Ribosomal protein L25, beta domain"/>
    <property type="match status" value="1"/>
</dbReference>
<reference evidence="9 10" key="1">
    <citation type="submission" date="2013-09" db="EMBL/GenBank/DDBJ databases">
        <title>Genome sequencing of Arenimonas metalli.</title>
        <authorList>
            <person name="Chen F."/>
            <person name="Wang G."/>
        </authorList>
    </citation>
    <scope>NUCLEOTIDE SEQUENCE [LARGE SCALE GENOMIC DNA]</scope>
    <source>
        <strain evidence="9 10">CF5-1</strain>
    </source>
</reference>
<dbReference type="OrthoDB" id="9806411at2"/>
<feature type="domain" description="Large ribosomal subunit protein bL25 beta" evidence="8">
    <location>
        <begin position="103"/>
        <end position="175"/>
    </location>
</feature>
<dbReference type="PANTHER" id="PTHR33284:SF1">
    <property type="entry name" value="RIBOSOMAL PROTEIN L25_GLN-TRNA SYNTHETASE, ANTI-CODON-BINDING DOMAIN-CONTAINING PROTEIN"/>
    <property type="match status" value="1"/>
</dbReference>
<accession>A0A091BA59</accession>
<dbReference type="PANTHER" id="PTHR33284">
    <property type="entry name" value="RIBOSOMAL PROTEIN L25/GLN-TRNA SYNTHETASE, ANTI-CODON-BINDING DOMAIN-CONTAINING PROTEIN"/>
    <property type="match status" value="1"/>
</dbReference>
<keyword evidence="2 5" id="KW-0694">RNA-binding</keyword>
<dbReference type="InterPro" id="IPR029751">
    <property type="entry name" value="Ribosomal_L25_dom"/>
</dbReference>
<comment type="function">
    <text evidence="5">This is one of the proteins that binds to the 5S RNA in the ribosome where it forms part of the central protuberance.</text>
</comment>
<dbReference type="NCBIfam" id="NF004130">
    <property type="entry name" value="PRK05618.1-5"/>
    <property type="match status" value="1"/>
</dbReference>
<evidence type="ECO:0000256" key="3">
    <source>
        <dbReference type="ARBA" id="ARBA00022980"/>
    </source>
</evidence>
<comment type="subunit">
    <text evidence="5">Part of the 50S ribosomal subunit; part of the 5S rRNA/L5/L18/L25 subcomplex. Contacts the 5S rRNA. Binds to the 5S rRNA independently of L5 and L18.</text>
</comment>
<gene>
    <name evidence="5" type="primary">rplY</name>
    <name evidence="5" type="synonym">ctc</name>
    <name evidence="9" type="ORF">N787_07860</name>
</gene>
<feature type="domain" description="Large ribosomal subunit protein bL25 L25" evidence="7">
    <location>
        <begin position="7"/>
        <end position="94"/>
    </location>
</feature>
<evidence type="ECO:0000256" key="4">
    <source>
        <dbReference type="ARBA" id="ARBA00023274"/>
    </source>
</evidence>
<dbReference type="Pfam" id="PF14693">
    <property type="entry name" value="Ribosomal_TL5_C"/>
    <property type="match status" value="1"/>
</dbReference>
<dbReference type="NCBIfam" id="TIGR00731">
    <property type="entry name" value="bL25_bact_ctc"/>
    <property type="match status" value="1"/>
</dbReference>